<evidence type="ECO:0000313" key="4">
    <source>
        <dbReference type="Proteomes" id="UP000694251"/>
    </source>
</evidence>
<feature type="domain" description="FAS1" evidence="2">
    <location>
        <begin position="154"/>
        <end position="263"/>
    </location>
</feature>
<evidence type="ECO:0000256" key="1">
    <source>
        <dbReference type="SAM" id="Phobius"/>
    </source>
</evidence>
<organism evidence="3 4">
    <name type="scientific">Arabidopsis suecica</name>
    <name type="common">Swedish thale-cress</name>
    <name type="synonym">Cardaminopsis suecica</name>
    <dbReference type="NCBI Taxonomy" id="45249"/>
    <lineage>
        <taxon>Eukaryota</taxon>
        <taxon>Viridiplantae</taxon>
        <taxon>Streptophyta</taxon>
        <taxon>Embryophyta</taxon>
        <taxon>Tracheophyta</taxon>
        <taxon>Spermatophyta</taxon>
        <taxon>Magnoliopsida</taxon>
        <taxon>eudicotyledons</taxon>
        <taxon>Gunneridae</taxon>
        <taxon>Pentapetalae</taxon>
        <taxon>rosids</taxon>
        <taxon>malvids</taxon>
        <taxon>Brassicales</taxon>
        <taxon>Brassicaceae</taxon>
        <taxon>Camelineae</taxon>
        <taxon>Arabidopsis</taxon>
    </lineage>
</organism>
<dbReference type="Proteomes" id="UP000694251">
    <property type="component" value="Chromosome 5"/>
</dbReference>
<proteinExistence type="predicted"/>
<keyword evidence="1" id="KW-0472">Membrane</keyword>
<dbReference type="InterPro" id="IPR000782">
    <property type="entry name" value="FAS1_domain"/>
</dbReference>
<dbReference type="PANTHER" id="PTHR36069">
    <property type="entry name" value="EXPRESSED PROTEIN-RELATED"/>
    <property type="match status" value="1"/>
</dbReference>
<feature type="transmembrane region" description="Helical" evidence="1">
    <location>
        <begin position="101"/>
        <end position="119"/>
    </location>
</feature>
<accession>A0A8T2DEH5</accession>
<dbReference type="OrthoDB" id="1934418at2759"/>
<reference evidence="3 4" key="1">
    <citation type="submission" date="2020-12" db="EMBL/GenBank/DDBJ databases">
        <title>Concerted genomic and epigenomic changes stabilize Arabidopsis allopolyploids.</title>
        <authorList>
            <person name="Chen Z."/>
        </authorList>
    </citation>
    <scope>NUCLEOTIDE SEQUENCE [LARGE SCALE GENOMIC DNA]</scope>
    <source>
        <strain evidence="3">As9502</strain>
        <tissue evidence="3">Leaf</tissue>
    </source>
</reference>
<dbReference type="PANTHER" id="PTHR36069:SF4">
    <property type="entry name" value="FASCICLIN-LIKE ARABINOGALACTAN FAMILY PROTEIN"/>
    <property type="match status" value="1"/>
</dbReference>
<dbReference type="Pfam" id="PF02469">
    <property type="entry name" value="Fasciclin"/>
    <property type="match status" value="1"/>
</dbReference>
<evidence type="ECO:0000259" key="2">
    <source>
        <dbReference type="Pfam" id="PF02469"/>
    </source>
</evidence>
<protein>
    <submittedName>
        <fullName evidence="3">FAS1 domain superfamily</fullName>
    </submittedName>
</protein>
<keyword evidence="4" id="KW-1185">Reference proteome</keyword>
<dbReference type="EMBL" id="JAEFBJ010000005">
    <property type="protein sequence ID" value="KAG7610475.1"/>
    <property type="molecule type" value="Genomic_DNA"/>
</dbReference>
<dbReference type="InterPro" id="IPR053339">
    <property type="entry name" value="FAS1_domain_protein"/>
</dbReference>
<comment type="caution">
    <text evidence="3">The sequence shown here is derived from an EMBL/GenBank/DDBJ whole genome shotgun (WGS) entry which is preliminary data.</text>
</comment>
<keyword evidence="1" id="KW-0812">Transmembrane</keyword>
<gene>
    <name evidence="3" type="ORF">ISN44_As05g024820</name>
</gene>
<dbReference type="AlphaFoldDB" id="A0A8T2DEH5"/>
<name>A0A8T2DEH5_ARASU</name>
<evidence type="ECO:0000313" key="3">
    <source>
        <dbReference type="EMBL" id="KAG7610475.1"/>
    </source>
</evidence>
<sequence length="287" mass="33022">MWWVVHRRMNKRNLNRDCENKRICELGKDLEEILKGRLETIEEEPEAEERERLGDSHKPMLVKAKMKVEKGKSIVKAKVKSGKVFYMLCVIGLASKRGMKTFSLVIAPLFFFSLTILASTEPPHLILRHDNYNQTDLISAMTDMRRQSYNGFVILLRFLNDTNYFRNTDITFLMPSDNDISHADITPESLETFILKHTIPAWLMINHMLHFPNRTLVPCSLSDRMFTITKSGGSGIYVNNARIVTPNVCQNSRISCHGISDVISFNQNYVSTKMLPSVRRNITSSKH</sequence>
<keyword evidence="1" id="KW-1133">Transmembrane helix</keyword>